<name>A0AA92HB59_RHIRH</name>
<sequence length="421" mass="45315">MMMGRTFKRLLADKRGNFAILTALGLPVLFGAVGAGMETTRVMQVKNDMQTVLDSATLAVATHARIDEGKKSDAEYAAEVRQRLENYGVDDDDDASASGNGKGNGNGNGNGADKGKSKKKKPEVDAIAERSDNKKGTAFKISGTISRQVELNPLMGFLGFQTITLRVSSTAQSSFSKGAALSLYLVLDRSGSMSFKTDTVNKSKDTCSNYSEKSWPRAESNKPCYVSKMQSLQEAVSYLMDTLNKSDPSFKDHGNPESELVRTGAIAYNDVPFAARQLSWGTSSARSYVNAIPQYPTGGTNAAVALNTAFTALKSSNSNEKREHDKNGNNAFQRYVVLMTDGEMTSTAIDSQVRSTCAAVKADGIQIFTVAFMAPAKGKSLLQYCASSADNYYDPNNMEEIVAAFGEIARKAASLPTRLLN</sequence>
<feature type="region of interest" description="Disordered" evidence="1">
    <location>
        <begin position="87"/>
        <end position="131"/>
    </location>
</feature>
<dbReference type="AlphaFoldDB" id="A0AA92HB59"/>
<dbReference type="InterPro" id="IPR002035">
    <property type="entry name" value="VWF_A"/>
</dbReference>
<feature type="domain" description="VWFA" evidence="2">
    <location>
        <begin position="182"/>
        <end position="408"/>
    </location>
</feature>
<reference evidence="3 4" key="1">
    <citation type="submission" date="2018-04" db="EMBL/GenBank/DDBJ databases">
        <authorList>
            <person name="Hagen T."/>
        </authorList>
    </citation>
    <scope>NUCLEOTIDE SEQUENCE [LARGE SCALE GENOMIC DNA]</scope>
    <source>
        <strain evidence="3 4">TPD7009</strain>
    </source>
</reference>
<dbReference type="SMART" id="SM00327">
    <property type="entry name" value="VWA"/>
    <property type="match status" value="1"/>
</dbReference>
<dbReference type="SUPFAM" id="SSF53300">
    <property type="entry name" value="vWA-like"/>
    <property type="match status" value="1"/>
</dbReference>
<dbReference type="Gene3D" id="3.40.50.410">
    <property type="entry name" value="von Willebrand factor, type A domain"/>
    <property type="match status" value="1"/>
</dbReference>
<feature type="compositionally biased region" description="Gly residues" evidence="1">
    <location>
        <begin position="100"/>
        <end position="112"/>
    </location>
</feature>
<protein>
    <recommendedName>
        <fullName evidence="2">VWFA domain-containing protein</fullName>
    </recommendedName>
</protein>
<dbReference type="InterPro" id="IPR028087">
    <property type="entry name" value="Tad_N"/>
</dbReference>
<feature type="compositionally biased region" description="Basic and acidic residues" evidence="1">
    <location>
        <begin position="122"/>
        <end position="131"/>
    </location>
</feature>
<dbReference type="RefSeq" id="WP_116491916.1">
    <property type="nucleotide sequence ID" value="NZ_QDFR01000001.1"/>
</dbReference>
<dbReference type="EMBL" id="QDFR01000001">
    <property type="protein sequence ID" value="PVE57199.1"/>
    <property type="molecule type" value="Genomic_DNA"/>
</dbReference>
<proteinExistence type="predicted"/>
<dbReference type="InterPro" id="IPR036465">
    <property type="entry name" value="vWFA_dom_sf"/>
</dbReference>
<dbReference type="Pfam" id="PF00092">
    <property type="entry name" value="VWA"/>
    <property type="match status" value="1"/>
</dbReference>
<accession>A0AA92HB59</accession>
<gene>
    <name evidence="3" type="ORF">DC430_05610</name>
</gene>
<evidence type="ECO:0000313" key="3">
    <source>
        <dbReference type="EMBL" id="PVE57199.1"/>
    </source>
</evidence>
<comment type="caution">
    <text evidence="3">The sequence shown here is derived from an EMBL/GenBank/DDBJ whole genome shotgun (WGS) entry which is preliminary data.</text>
</comment>
<dbReference type="PROSITE" id="PS50234">
    <property type="entry name" value="VWFA"/>
    <property type="match status" value="1"/>
</dbReference>
<organism evidence="3 4">
    <name type="scientific">Rhizobium rhizogenes</name>
    <name type="common">Agrobacterium rhizogenes</name>
    <dbReference type="NCBI Taxonomy" id="359"/>
    <lineage>
        <taxon>Bacteria</taxon>
        <taxon>Pseudomonadati</taxon>
        <taxon>Pseudomonadota</taxon>
        <taxon>Alphaproteobacteria</taxon>
        <taxon>Hyphomicrobiales</taxon>
        <taxon>Rhizobiaceae</taxon>
        <taxon>Rhizobium/Agrobacterium group</taxon>
        <taxon>Rhizobium</taxon>
    </lineage>
</organism>
<evidence type="ECO:0000313" key="4">
    <source>
        <dbReference type="Proteomes" id="UP000244335"/>
    </source>
</evidence>
<evidence type="ECO:0000259" key="2">
    <source>
        <dbReference type="PROSITE" id="PS50234"/>
    </source>
</evidence>
<dbReference type="CDD" id="cd00198">
    <property type="entry name" value="vWFA"/>
    <property type="match status" value="1"/>
</dbReference>
<dbReference type="Proteomes" id="UP000244335">
    <property type="component" value="Unassembled WGS sequence"/>
</dbReference>
<evidence type="ECO:0000256" key="1">
    <source>
        <dbReference type="SAM" id="MobiDB-lite"/>
    </source>
</evidence>
<dbReference type="Pfam" id="PF13400">
    <property type="entry name" value="Tad"/>
    <property type="match status" value="1"/>
</dbReference>